<evidence type="ECO:0000256" key="5">
    <source>
        <dbReference type="ARBA" id="ARBA00012807"/>
    </source>
</evidence>
<dbReference type="PIRSF" id="PIRSF000386">
    <property type="entry name" value="tRNA_mtase"/>
    <property type="match status" value="1"/>
</dbReference>
<dbReference type="SUPFAM" id="SSF75217">
    <property type="entry name" value="alpha/beta knot"/>
    <property type="match status" value="1"/>
</dbReference>
<accession>A0A1F5ZNL1</accession>
<comment type="caution">
    <text evidence="19">The sequence shown here is derived from an EMBL/GenBank/DDBJ whole genome shotgun (WGS) entry which is preliminary data.</text>
</comment>
<dbReference type="NCBIfam" id="NF000648">
    <property type="entry name" value="PRK00026.1"/>
    <property type="match status" value="1"/>
</dbReference>
<evidence type="ECO:0000256" key="13">
    <source>
        <dbReference type="ARBA" id="ARBA00033392"/>
    </source>
</evidence>
<keyword evidence="8 15" id="KW-0489">Methyltransferase</keyword>
<dbReference type="PANTHER" id="PTHR46417">
    <property type="entry name" value="TRNA (GUANINE-N(1)-)-METHYLTRANSFERASE"/>
    <property type="match status" value="1"/>
</dbReference>
<dbReference type="Pfam" id="PF01746">
    <property type="entry name" value="tRNA_m1G_MT"/>
    <property type="match status" value="1"/>
</dbReference>
<comment type="similarity">
    <text evidence="3 15 17">Belongs to the RNA methyltransferase TrmD family.</text>
</comment>
<dbReference type="InterPro" id="IPR023148">
    <property type="entry name" value="tRNA_m1G_MeTrfase_C_sf"/>
</dbReference>
<evidence type="ECO:0000256" key="16">
    <source>
        <dbReference type="PIRSR" id="PIRSR000386-1"/>
    </source>
</evidence>
<evidence type="ECO:0000256" key="10">
    <source>
        <dbReference type="ARBA" id="ARBA00022691"/>
    </source>
</evidence>
<dbReference type="EC" id="2.1.1.228" evidence="5 15"/>
<evidence type="ECO:0000256" key="12">
    <source>
        <dbReference type="ARBA" id="ARBA00029736"/>
    </source>
</evidence>
<keyword evidence="10 15" id="KW-0949">S-adenosyl-L-methionine</keyword>
<comment type="subcellular location">
    <subcellularLocation>
        <location evidence="2 15 17">Cytoplasm</location>
    </subcellularLocation>
</comment>
<name>A0A1F5ZNL1_9BACT</name>
<dbReference type="FunFam" id="3.40.1280.10:FF:000001">
    <property type="entry name" value="tRNA (guanine-N(1)-)-methyltransferase"/>
    <property type="match status" value="1"/>
</dbReference>
<dbReference type="EMBL" id="MFJE01000042">
    <property type="protein sequence ID" value="OGG13672.1"/>
    <property type="molecule type" value="Genomic_DNA"/>
</dbReference>
<dbReference type="InterPro" id="IPR002649">
    <property type="entry name" value="tRNA_m1G_MeTrfase_TrmD"/>
</dbReference>
<evidence type="ECO:0000256" key="11">
    <source>
        <dbReference type="ARBA" id="ARBA00022694"/>
    </source>
</evidence>
<dbReference type="InterPro" id="IPR029028">
    <property type="entry name" value="Alpha/beta_knot_MTases"/>
</dbReference>
<evidence type="ECO:0000256" key="2">
    <source>
        <dbReference type="ARBA" id="ARBA00004496"/>
    </source>
</evidence>
<evidence type="ECO:0000256" key="4">
    <source>
        <dbReference type="ARBA" id="ARBA00011738"/>
    </source>
</evidence>
<evidence type="ECO:0000313" key="19">
    <source>
        <dbReference type="EMBL" id="OGG13672.1"/>
    </source>
</evidence>
<dbReference type="PANTHER" id="PTHR46417:SF1">
    <property type="entry name" value="TRNA (GUANINE-N(1)-)-METHYLTRANSFERASE"/>
    <property type="match status" value="1"/>
</dbReference>
<sequence>MTISILTLFPDIIKTSVNYSILQRAQKKKLVDFKIVDIRDFALDKHKSVDDHPYGGGPGMILRVDIIDKALSYAKSQLSTINYKLSTKMVLLDARGKAWDQKKALEFSHLEHLILICGHYEGVDERAFDLVDEVISIGDFILTGGEIPALALTDSIVRLIPGVLEKKEAVIDESFSSGLLSFPQYTKPTIHNKKSVPEVLLSGNHQKISSWRKEKSVQITKKFRPDLLK</sequence>
<evidence type="ECO:0000256" key="15">
    <source>
        <dbReference type="HAMAP-Rule" id="MF_00605"/>
    </source>
</evidence>
<dbReference type="GO" id="GO:0052906">
    <property type="term" value="F:tRNA (guanine(37)-N1)-methyltransferase activity"/>
    <property type="evidence" value="ECO:0007669"/>
    <property type="project" value="UniProtKB-UniRule"/>
</dbReference>
<dbReference type="GO" id="GO:0002939">
    <property type="term" value="P:tRNA N1-guanine methylation"/>
    <property type="evidence" value="ECO:0007669"/>
    <property type="project" value="TreeGrafter"/>
</dbReference>
<evidence type="ECO:0000259" key="18">
    <source>
        <dbReference type="Pfam" id="PF01746"/>
    </source>
</evidence>
<feature type="binding site" evidence="15 16">
    <location>
        <begin position="137"/>
        <end position="142"/>
    </location>
    <ligand>
        <name>S-adenosyl-L-methionine</name>
        <dbReference type="ChEBI" id="CHEBI:59789"/>
    </ligand>
</feature>
<comment type="function">
    <text evidence="1 15 17">Specifically methylates guanosine-37 in various tRNAs.</text>
</comment>
<evidence type="ECO:0000256" key="14">
    <source>
        <dbReference type="ARBA" id="ARBA00047783"/>
    </source>
</evidence>
<comment type="catalytic activity">
    <reaction evidence="14 15 17">
        <text>guanosine(37) in tRNA + S-adenosyl-L-methionine = N(1)-methylguanosine(37) in tRNA + S-adenosyl-L-homocysteine + H(+)</text>
        <dbReference type="Rhea" id="RHEA:36899"/>
        <dbReference type="Rhea" id="RHEA-COMP:10145"/>
        <dbReference type="Rhea" id="RHEA-COMP:10147"/>
        <dbReference type="ChEBI" id="CHEBI:15378"/>
        <dbReference type="ChEBI" id="CHEBI:57856"/>
        <dbReference type="ChEBI" id="CHEBI:59789"/>
        <dbReference type="ChEBI" id="CHEBI:73542"/>
        <dbReference type="ChEBI" id="CHEBI:74269"/>
        <dbReference type="EC" id="2.1.1.228"/>
    </reaction>
</comment>
<evidence type="ECO:0000256" key="1">
    <source>
        <dbReference type="ARBA" id="ARBA00002634"/>
    </source>
</evidence>
<dbReference type="HAMAP" id="MF_00605">
    <property type="entry name" value="TrmD"/>
    <property type="match status" value="1"/>
</dbReference>
<dbReference type="NCBIfam" id="TIGR00088">
    <property type="entry name" value="trmD"/>
    <property type="match status" value="1"/>
</dbReference>
<reference evidence="19 20" key="1">
    <citation type="journal article" date="2016" name="Nat. Commun.">
        <title>Thousands of microbial genomes shed light on interconnected biogeochemical processes in an aquifer system.</title>
        <authorList>
            <person name="Anantharaman K."/>
            <person name="Brown C.T."/>
            <person name="Hug L.A."/>
            <person name="Sharon I."/>
            <person name="Castelle C.J."/>
            <person name="Probst A.J."/>
            <person name="Thomas B.C."/>
            <person name="Singh A."/>
            <person name="Wilkins M.J."/>
            <person name="Karaoz U."/>
            <person name="Brodie E.L."/>
            <person name="Williams K.H."/>
            <person name="Hubbard S.S."/>
            <person name="Banfield J.F."/>
        </authorList>
    </citation>
    <scope>NUCLEOTIDE SEQUENCE [LARGE SCALE GENOMIC DNA]</scope>
</reference>
<dbReference type="Proteomes" id="UP000177383">
    <property type="component" value="Unassembled WGS sequence"/>
</dbReference>
<dbReference type="InterPro" id="IPR029026">
    <property type="entry name" value="tRNA_m1G_MTases_N"/>
</dbReference>
<dbReference type="STRING" id="1798375.A2773_00055"/>
<evidence type="ECO:0000256" key="6">
    <source>
        <dbReference type="ARBA" id="ARBA00014679"/>
    </source>
</evidence>
<evidence type="ECO:0000313" key="20">
    <source>
        <dbReference type="Proteomes" id="UP000177383"/>
    </source>
</evidence>
<organism evidence="19 20">
    <name type="scientific">Candidatus Gottesmanbacteria bacterium RIFCSPHIGHO2_01_FULL_39_10</name>
    <dbReference type="NCBI Taxonomy" id="1798375"/>
    <lineage>
        <taxon>Bacteria</taxon>
        <taxon>Candidatus Gottesmaniibacteriota</taxon>
    </lineage>
</organism>
<dbReference type="Gene3D" id="1.10.1270.20">
    <property type="entry name" value="tRNA(m1g37)methyltransferase, domain 2"/>
    <property type="match status" value="1"/>
</dbReference>
<evidence type="ECO:0000256" key="9">
    <source>
        <dbReference type="ARBA" id="ARBA00022679"/>
    </source>
</evidence>
<gene>
    <name evidence="15" type="primary">trmD</name>
    <name evidence="19" type="ORF">A2773_00055</name>
</gene>
<dbReference type="InterPro" id="IPR016009">
    <property type="entry name" value="tRNA_MeTrfase_TRMD/TRM10"/>
</dbReference>
<dbReference type="CDD" id="cd18080">
    <property type="entry name" value="TrmD-like"/>
    <property type="match status" value="1"/>
</dbReference>
<keyword evidence="9 15" id="KW-0808">Transferase</keyword>
<evidence type="ECO:0000256" key="17">
    <source>
        <dbReference type="RuleBase" id="RU003464"/>
    </source>
</evidence>
<feature type="binding site" evidence="15 16">
    <location>
        <position position="118"/>
    </location>
    <ligand>
        <name>S-adenosyl-L-methionine</name>
        <dbReference type="ChEBI" id="CHEBI:59789"/>
    </ligand>
</feature>
<keyword evidence="7 15" id="KW-0963">Cytoplasm</keyword>
<dbReference type="Gene3D" id="3.40.1280.10">
    <property type="match status" value="1"/>
</dbReference>
<proteinExistence type="inferred from homology"/>
<evidence type="ECO:0000256" key="3">
    <source>
        <dbReference type="ARBA" id="ARBA00007630"/>
    </source>
</evidence>
<evidence type="ECO:0000256" key="7">
    <source>
        <dbReference type="ARBA" id="ARBA00022490"/>
    </source>
</evidence>
<protein>
    <recommendedName>
        <fullName evidence="6 15">tRNA (guanine-N(1)-)-methyltransferase</fullName>
        <ecNumber evidence="5 15">2.1.1.228</ecNumber>
    </recommendedName>
    <alternativeName>
        <fullName evidence="12 15">M1G-methyltransferase</fullName>
    </alternativeName>
    <alternativeName>
        <fullName evidence="13 15">tRNA [GM37] methyltransferase</fullName>
    </alternativeName>
</protein>
<feature type="domain" description="tRNA methyltransferase TRMD/TRM10-type" evidence="18">
    <location>
        <begin position="1"/>
        <end position="229"/>
    </location>
</feature>
<dbReference type="AlphaFoldDB" id="A0A1F5ZNL1"/>
<evidence type="ECO:0000256" key="8">
    <source>
        <dbReference type="ARBA" id="ARBA00022603"/>
    </source>
</evidence>
<comment type="subunit">
    <text evidence="4 15 17">Homodimer.</text>
</comment>
<keyword evidence="11 15" id="KW-0819">tRNA processing</keyword>
<dbReference type="GO" id="GO:0005829">
    <property type="term" value="C:cytosol"/>
    <property type="evidence" value="ECO:0007669"/>
    <property type="project" value="TreeGrafter"/>
</dbReference>